<dbReference type="Pfam" id="PF00512">
    <property type="entry name" value="HisKA"/>
    <property type="match status" value="1"/>
</dbReference>
<keyword evidence="14" id="KW-1185">Reference proteome</keyword>
<dbReference type="PRINTS" id="PR00344">
    <property type="entry name" value="BCTRLSENSOR"/>
</dbReference>
<dbReference type="PROSITE" id="PS50885">
    <property type="entry name" value="HAMP"/>
    <property type="match status" value="1"/>
</dbReference>
<evidence type="ECO:0000256" key="2">
    <source>
        <dbReference type="ARBA" id="ARBA00004236"/>
    </source>
</evidence>
<dbReference type="Pfam" id="PF02518">
    <property type="entry name" value="HATPase_c"/>
    <property type="match status" value="1"/>
</dbReference>
<evidence type="ECO:0000256" key="3">
    <source>
        <dbReference type="ARBA" id="ARBA00012438"/>
    </source>
</evidence>
<dbReference type="InterPro" id="IPR003661">
    <property type="entry name" value="HisK_dim/P_dom"/>
</dbReference>
<dbReference type="EC" id="2.7.13.3" evidence="3"/>
<keyword evidence="10" id="KW-0472">Membrane</keyword>
<evidence type="ECO:0000256" key="5">
    <source>
        <dbReference type="ARBA" id="ARBA00022679"/>
    </source>
</evidence>
<dbReference type="Proteomes" id="UP001058271">
    <property type="component" value="Chromosome"/>
</dbReference>
<dbReference type="InterPro" id="IPR050736">
    <property type="entry name" value="Sensor_HK_Regulatory"/>
</dbReference>
<evidence type="ECO:0000256" key="9">
    <source>
        <dbReference type="ARBA" id="ARBA00023012"/>
    </source>
</evidence>
<evidence type="ECO:0000313" key="14">
    <source>
        <dbReference type="Proteomes" id="UP001058271"/>
    </source>
</evidence>
<dbReference type="CDD" id="cd06225">
    <property type="entry name" value="HAMP"/>
    <property type="match status" value="1"/>
</dbReference>
<feature type="domain" description="HAMP" evidence="12">
    <location>
        <begin position="137"/>
        <end position="189"/>
    </location>
</feature>
<evidence type="ECO:0000256" key="1">
    <source>
        <dbReference type="ARBA" id="ARBA00000085"/>
    </source>
</evidence>
<dbReference type="SMART" id="SM00388">
    <property type="entry name" value="HisKA"/>
    <property type="match status" value="1"/>
</dbReference>
<dbReference type="SMART" id="SM00387">
    <property type="entry name" value="HATPase_c"/>
    <property type="match status" value="1"/>
</dbReference>
<dbReference type="InterPro" id="IPR003660">
    <property type="entry name" value="HAMP_dom"/>
</dbReference>
<dbReference type="SUPFAM" id="SSF47384">
    <property type="entry name" value="Homodimeric domain of signal transducing histidine kinase"/>
    <property type="match status" value="1"/>
</dbReference>
<feature type="domain" description="Histidine kinase" evidence="11">
    <location>
        <begin position="197"/>
        <end position="407"/>
    </location>
</feature>
<evidence type="ECO:0000256" key="4">
    <source>
        <dbReference type="ARBA" id="ARBA00022553"/>
    </source>
</evidence>
<keyword evidence="4" id="KW-0597">Phosphoprotein</keyword>
<evidence type="ECO:0000256" key="7">
    <source>
        <dbReference type="ARBA" id="ARBA00022777"/>
    </source>
</evidence>
<comment type="subcellular location">
    <subcellularLocation>
        <location evidence="2">Cell membrane</location>
    </subcellularLocation>
</comment>
<name>A0ABY5ZHW3_9ACTN</name>
<feature type="transmembrane region" description="Helical" evidence="10">
    <location>
        <begin position="118"/>
        <end position="136"/>
    </location>
</feature>
<evidence type="ECO:0000256" key="6">
    <source>
        <dbReference type="ARBA" id="ARBA00022692"/>
    </source>
</evidence>
<dbReference type="Gene3D" id="1.10.287.130">
    <property type="match status" value="1"/>
</dbReference>
<dbReference type="InterPro" id="IPR036097">
    <property type="entry name" value="HisK_dim/P_sf"/>
</dbReference>
<dbReference type="PROSITE" id="PS50109">
    <property type="entry name" value="HIS_KIN"/>
    <property type="match status" value="1"/>
</dbReference>
<keyword evidence="8 10" id="KW-1133">Transmembrane helix</keyword>
<evidence type="ECO:0000256" key="10">
    <source>
        <dbReference type="SAM" id="Phobius"/>
    </source>
</evidence>
<dbReference type="InterPro" id="IPR005467">
    <property type="entry name" value="His_kinase_dom"/>
</dbReference>
<proteinExistence type="predicted"/>
<keyword evidence="6 10" id="KW-0812">Transmembrane</keyword>
<dbReference type="InterPro" id="IPR004358">
    <property type="entry name" value="Sig_transdc_His_kin-like_C"/>
</dbReference>
<dbReference type="Gene3D" id="6.10.340.10">
    <property type="match status" value="1"/>
</dbReference>
<reference evidence="13" key="1">
    <citation type="submission" date="2021-04" db="EMBL/GenBank/DDBJ databases">
        <title>Biosynthetic gene clusters of Dactylosporangioum roseum.</title>
        <authorList>
            <person name="Hartkoorn R.C."/>
            <person name="Beaudoing E."/>
            <person name="Hot D."/>
            <person name="Moureu S."/>
        </authorList>
    </citation>
    <scope>NUCLEOTIDE SEQUENCE</scope>
    <source>
        <strain evidence="13">NRRL B-16295</strain>
    </source>
</reference>
<dbReference type="Pfam" id="PF00672">
    <property type="entry name" value="HAMP"/>
    <property type="match status" value="1"/>
</dbReference>
<comment type="catalytic activity">
    <reaction evidence="1">
        <text>ATP + protein L-histidine = ADP + protein N-phospho-L-histidine.</text>
        <dbReference type="EC" id="2.7.13.3"/>
    </reaction>
</comment>
<dbReference type="CDD" id="cd00082">
    <property type="entry name" value="HisKA"/>
    <property type="match status" value="1"/>
</dbReference>
<dbReference type="EMBL" id="CP073721">
    <property type="protein sequence ID" value="UWZ40528.1"/>
    <property type="molecule type" value="Genomic_DNA"/>
</dbReference>
<dbReference type="SUPFAM" id="SSF158472">
    <property type="entry name" value="HAMP domain-like"/>
    <property type="match status" value="1"/>
</dbReference>
<keyword evidence="5" id="KW-0808">Transferase</keyword>
<organism evidence="13 14">
    <name type="scientific">Dactylosporangium roseum</name>
    <dbReference type="NCBI Taxonomy" id="47989"/>
    <lineage>
        <taxon>Bacteria</taxon>
        <taxon>Bacillati</taxon>
        <taxon>Actinomycetota</taxon>
        <taxon>Actinomycetes</taxon>
        <taxon>Micromonosporales</taxon>
        <taxon>Micromonosporaceae</taxon>
        <taxon>Dactylosporangium</taxon>
    </lineage>
</organism>
<dbReference type="SMART" id="SM00304">
    <property type="entry name" value="HAMP"/>
    <property type="match status" value="1"/>
</dbReference>
<sequence>MFTQTAIDRYRRTQLFARCLVEQFREPPALTEDWYGVPFAADNVMDHPECQRQMTEQADWDRAGDVTATAACRSEQVPRICLVKTFGDRVATFSPEPLQLFLGAVDDDAATLVGRPTVIAAGGILVLALIGTALIARNVSRPVRSLTAASRRLADGHLDTRVPPVGSGELGQLSASFNRMAQALEAAEAAQRRLVASVAHELRTPLSNLLGYLEALQDGVLPPSRELFTSLHDEAQLQRRILDDLQDLTLAESGHLTYRRVVFDLGDLVEAARIAHLAVAEAAGVRLTAEVAGPLPVHGDQDRLRQVLGNLVTNALRYTDAGGAVVLRAFPAEGRPVVEVEDTGCGIEPADLPFVFQRFWRADPARDRATGGSGLGLTIARQIVLDHDGTIDASSTPGVGSTFRVVL</sequence>
<dbReference type="Gene3D" id="3.30.565.10">
    <property type="entry name" value="Histidine kinase-like ATPase, C-terminal domain"/>
    <property type="match status" value="1"/>
</dbReference>
<keyword evidence="9" id="KW-0902">Two-component regulatory system</keyword>
<dbReference type="InterPro" id="IPR003594">
    <property type="entry name" value="HATPase_dom"/>
</dbReference>
<keyword evidence="7" id="KW-0418">Kinase</keyword>
<evidence type="ECO:0000259" key="11">
    <source>
        <dbReference type="PROSITE" id="PS50109"/>
    </source>
</evidence>
<evidence type="ECO:0000256" key="8">
    <source>
        <dbReference type="ARBA" id="ARBA00022989"/>
    </source>
</evidence>
<dbReference type="PANTHER" id="PTHR43711:SF1">
    <property type="entry name" value="HISTIDINE KINASE 1"/>
    <property type="match status" value="1"/>
</dbReference>
<evidence type="ECO:0000313" key="13">
    <source>
        <dbReference type="EMBL" id="UWZ40528.1"/>
    </source>
</evidence>
<accession>A0ABY5ZHW3</accession>
<protein>
    <recommendedName>
        <fullName evidence="3">histidine kinase</fullName>
        <ecNumber evidence="3">2.7.13.3</ecNumber>
    </recommendedName>
</protein>
<dbReference type="SUPFAM" id="SSF55874">
    <property type="entry name" value="ATPase domain of HSP90 chaperone/DNA topoisomerase II/histidine kinase"/>
    <property type="match status" value="1"/>
</dbReference>
<dbReference type="InterPro" id="IPR036890">
    <property type="entry name" value="HATPase_C_sf"/>
</dbReference>
<gene>
    <name evidence="13" type="ORF">Drose_22480</name>
</gene>
<evidence type="ECO:0000259" key="12">
    <source>
        <dbReference type="PROSITE" id="PS50885"/>
    </source>
</evidence>
<dbReference type="PANTHER" id="PTHR43711">
    <property type="entry name" value="TWO-COMPONENT HISTIDINE KINASE"/>
    <property type="match status" value="1"/>
</dbReference>